<dbReference type="GO" id="GO:0044718">
    <property type="term" value="P:siderophore transmembrane transport"/>
    <property type="evidence" value="ECO:0007669"/>
    <property type="project" value="TreeGrafter"/>
</dbReference>
<evidence type="ECO:0000256" key="11">
    <source>
        <dbReference type="RuleBase" id="RU003357"/>
    </source>
</evidence>
<dbReference type="InterPro" id="IPR000531">
    <property type="entry name" value="Beta-barrel_TonB"/>
</dbReference>
<dbReference type="InterPro" id="IPR039426">
    <property type="entry name" value="TonB-dep_rcpt-like"/>
</dbReference>
<organism evidence="15 16">
    <name type="scientific">Neotamlana laminarinivorans</name>
    <dbReference type="NCBI Taxonomy" id="2883124"/>
    <lineage>
        <taxon>Bacteria</taxon>
        <taxon>Pseudomonadati</taxon>
        <taxon>Bacteroidota</taxon>
        <taxon>Flavobacteriia</taxon>
        <taxon>Flavobacteriales</taxon>
        <taxon>Flavobacteriaceae</taxon>
        <taxon>Neotamlana</taxon>
    </lineage>
</organism>
<keyword evidence="3 10" id="KW-1134">Transmembrane beta strand</keyword>
<comment type="caution">
    <text evidence="15">The sequence shown here is derived from an EMBL/GenBank/DDBJ whole genome shotgun (WGS) entry which is preliminary data.</text>
</comment>
<dbReference type="PANTHER" id="PTHR30069">
    <property type="entry name" value="TONB-DEPENDENT OUTER MEMBRANE RECEPTOR"/>
    <property type="match status" value="1"/>
</dbReference>
<sequence length="1093" mass="119201">MKKKFSRILTLLLAFIVHISYAQEKTISGTVIDSYGLPLPGATVLVKGTSTGTSTDFDGKYSLTANVGETIVFSFVGYTTKEVIIATSSTINVTLEEDAESLDEVVLTALGLEKKKDEDLSSTSIVKVNQLQKSGESGLLQGLSGKTSGLNITRNSGDPGSGAYIQIRGQNTILGSSSPLIVLDGAIISNNSVNLSTTSGVSEQSRLNDLNPEDIESISVLKGASAAAIYGTGAANGVLVIQTKRGKKGKMTVNYKSSVSIDVINREWDKQSTYGQGYPKIWDGIDNFEDGIWLGNYALSYGDKIANRSGGPDTVNTNSSEFFVADNGTTYYPILSKNDDTVYNQINRDAIFQNGLALENALSIGFSSEKSSTYVSISRWDQEGIYKGTSDYIRSTIKLNNDTQFSDKLKMRMSTQYSSIKSNRVQTGSNLNGLYLGYLRNPADFDFRDYKGTNFRDGITTPNSHRGYRQYLGSYRTFDAESGTFAYDSPTYNNPLWTTNQQLNLNTVDRFIISPEFNYKLSDNISLTGRYSIDYYQDVRTNYWPGGSASDGTNGLYSEDRITESNENYNFFINASHELSDAISMTWIAGYQVFDNKYSRLSVQETNFTNPDEVFLSVGNSTSENSTNAQSDTNTRTSGAYAVVNFTLWDELLLEATARGEYVSTLPNAGLIFYPSVSAGWDFSKRLEGSDILSFGKIRASYGEVGIEPTAYATSTTFSPATITSSWGDGLDGSLYGNPIGRSSLRGNPNLKEERIKEYEIGLDTRFFNNRVSLSGTYYSRTSEDVILALPTSAANGYSSEYRNAAEITNKGVEIDLSGKIISGQDFSWNMNVSFTKNVSEVVDMAGSGYFSLNGFTSTSSGVAEGQPFAVLRGGVYDRDDNGDYILNEYGFPTAAAEADFIGDPNPDWRGGIGTSITYKNFSLSALLEVSQGNDVWNGTRGVLNYFGVHPDTAVESVASQDLVNAFGDVISAGSTFRGFEHDFGGGPVAVDHEWWLTNGGGFGSVSEIFIEDASWARLRELSLSYSLPKKFISPLGLSDVQFSVTGRNLFLWTDVEGFDPDNNLTGASKGRGLEYFSNPGTKSYIGTVRLSF</sequence>
<dbReference type="InterPro" id="IPR036942">
    <property type="entry name" value="Beta-barrel_TonB_sf"/>
</dbReference>
<evidence type="ECO:0000256" key="8">
    <source>
        <dbReference type="ARBA" id="ARBA00023170"/>
    </source>
</evidence>
<evidence type="ECO:0000256" key="5">
    <source>
        <dbReference type="ARBA" id="ARBA00022729"/>
    </source>
</evidence>
<keyword evidence="9 10" id="KW-0998">Cell outer membrane</keyword>
<dbReference type="InterPro" id="IPR023996">
    <property type="entry name" value="TonB-dep_OMP_SusC/RagA"/>
</dbReference>
<dbReference type="Proteomes" id="UP001139199">
    <property type="component" value="Unassembled WGS sequence"/>
</dbReference>
<evidence type="ECO:0000256" key="7">
    <source>
        <dbReference type="ARBA" id="ARBA00023136"/>
    </source>
</evidence>
<evidence type="ECO:0000256" key="12">
    <source>
        <dbReference type="SAM" id="SignalP"/>
    </source>
</evidence>
<comment type="similarity">
    <text evidence="10 11">Belongs to the TonB-dependent receptor family.</text>
</comment>
<evidence type="ECO:0000256" key="4">
    <source>
        <dbReference type="ARBA" id="ARBA00022692"/>
    </source>
</evidence>
<dbReference type="GO" id="GO:0009279">
    <property type="term" value="C:cell outer membrane"/>
    <property type="evidence" value="ECO:0007669"/>
    <property type="project" value="UniProtKB-SubCell"/>
</dbReference>
<gene>
    <name evidence="15" type="ORF">LG649_10310</name>
</gene>
<evidence type="ECO:0000313" key="16">
    <source>
        <dbReference type="Proteomes" id="UP001139199"/>
    </source>
</evidence>
<dbReference type="GO" id="GO:0015344">
    <property type="term" value="F:siderophore uptake transmembrane transporter activity"/>
    <property type="evidence" value="ECO:0007669"/>
    <property type="project" value="TreeGrafter"/>
</dbReference>
<evidence type="ECO:0000259" key="14">
    <source>
        <dbReference type="Pfam" id="PF07715"/>
    </source>
</evidence>
<dbReference type="Pfam" id="PF00593">
    <property type="entry name" value="TonB_dep_Rec_b-barrel"/>
    <property type="match status" value="1"/>
</dbReference>
<accession>A0A9X1L5C5</accession>
<proteinExistence type="inferred from homology"/>
<feature type="domain" description="TonB-dependent receptor plug" evidence="14">
    <location>
        <begin position="119"/>
        <end position="238"/>
    </location>
</feature>
<dbReference type="Pfam" id="PF13715">
    <property type="entry name" value="CarbopepD_reg_2"/>
    <property type="match status" value="1"/>
</dbReference>
<evidence type="ECO:0000256" key="2">
    <source>
        <dbReference type="ARBA" id="ARBA00022448"/>
    </source>
</evidence>
<feature type="chain" id="PRO_5040783557" evidence="12">
    <location>
        <begin position="23"/>
        <end position="1093"/>
    </location>
</feature>
<dbReference type="Gene3D" id="2.60.40.1120">
    <property type="entry name" value="Carboxypeptidase-like, regulatory domain"/>
    <property type="match status" value="1"/>
</dbReference>
<reference evidence="15" key="1">
    <citation type="submission" date="2021-10" db="EMBL/GenBank/DDBJ databases">
        <title>Tamlana sargassums sp. nov., and Tamlana laminarinivorans sp. nov., two new bacteria isolated from the brown alga.</title>
        <authorList>
            <person name="Li J."/>
        </authorList>
    </citation>
    <scope>NUCLEOTIDE SEQUENCE</scope>
    <source>
        <strain evidence="15">PT2-4</strain>
    </source>
</reference>
<dbReference type="SUPFAM" id="SSF49464">
    <property type="entry name" value="Carboxypeptidase regulatory domain-like"/>
    <property type="match status" value="1"/>
</dbReference>
<evidence type="ECO:0000256" key="10">
    <source>
        <dbReference type="PROSITE-ProRule" id="PRU01360"/>
    </source>
</evidence>
<comment type="subcellular location">
    <subcellularLocation>
        <location evidence="1 10">Cell outer membrane</location>
        <topology evidence="1 10">Multi-pass membrane protein</topology>
    </subcellularLocation>
</comment>
<dbReference type="EMBL" id="JAJAPW010000004">
    <property type="protein sequence ID" value="MCB4799241.1"/>
    <property type="molecule type" value="Genomic_DNA"/>
</dbReference>
<feature type="signal peptide" evidence="12">
    <location>
        <begin position="1"/>
        <end position="22"/>
    </location>
</feature>
<dbReference type="RefSeq" id="WP_226543752.1">
    <property type="nucleotide sequence ID" value="NZ_JAJAPW010000004.1"/>
</dbReference>
<dbReference type="PROSITE" id="PS52016">
    <property type="entry name" value="TONB_DEPENDENT_REC_3"/>
    <property type="match status" value="1"/>
</dbReference>
<feature type="domain" description="TonB-dependent receptor-like beta-barrel" evidence="13">
    <location>
        <begin position="465"/>
        <end position="961"/>
    </location>
</feature>
<evidence type="ECO:0000256" key="6">
    <source>
        <dbReference type="ARBA" id="ARBA00023077"/>
    </source>
</evidence>
<dbReference type="InterPro" id="IPR037066">
    <property type="entry name" value="Plug_dom_sf"/>
</dbReference>
<dbReference type="InterPro" id="IPR012910">
    <property type="entry name" value="Plug_dom"/>
</dbReference>
<evidence type="ECO:0000256" key="9">
    <source>
        <dbReference type="ARBA" id="ARBA00023237"/>
    </source>
</evidence>
<protein>
    <submittedName>
        <fullName evidence="15">SusC/RagA family TonB-linked outer membrane protein</fullName>
    </submittedName>
</protein>
<dbReference type="InterPro" id="IPR023997">
    <property type="entry name" value="TonB-dep_OMP_SusC/RagA_CS"/>
</dbReference>
<keyword evidence="6 11" id="KW-0798">TonB box</keyword>
<dbReference type="AlphaFoldDB" id="A0A9X1L5C5"/>
<keyword evidence="5 12" id="KW-0732">Signal</keyword>
<keyword evidence="8" id="KW-0675">Receptor</keyword>
<evidence type="ECO:0000313" key="15">
    <source>
        <dbReference type="EMBL" id="MCB4799241.1"/>
    </source>
</evidence>
<evidence type="ECO:0000256" key="1">
    <source>
        <dbReference type="ARBA" id="ARBA00004571"/>
    </source>
</evidence>
<dbReference type="Gene3D" id="2.170.130.10">
    <property type="entry name" value="TonB-dependent receptor, plug domain"/>
    <property type="match status" value="1"/>
</dbReference>
<dbReference type="NCBIfam" id="TIGR04056">
    <property type="entry name" value="OMP_RagA_SusC"/>
    <property type="match status" value="1"/>
</dbReference>
<keyword evidence="4 10" id="KW-0812">Transmembrane</keyword>
<keyword evidence="7 10" id="KW-0472">Membrane</keyword>
<evidence type="ECO:0000259" key="13">
    <source>
        <dbReference type="Pfam" id="PF00593"/>
    </source>
</evidence>
<name>A0A9X1L5C5_9FLAO</name>
<dbReference type="PANTHER" id="PTHR30069:SF29">
    <property type="entry name" value="HEMOGLOBIN AND HEMOGLOBIN-HAPTOGLOBIN-BINDING PROTEIN 1-RELATED"/>
    <property type="match status" value="1"/>
</dbReference>
<keyword evidence="2 10" id="KW-0813">Transport</keyword>
<keyword evidence="16" id="KW-1185">Reference proteome</keyword>
<dbReference type="Pfam" id="PF07715">
    <property type="entry name" value="Plug"/>
    <property type="match status" value="1"/>
</dbReference>
<dbReference type="SUPFAM" id="SSF56935">
    <property type="entry name" value="Porins"/>
    <property type="match status" value="1"/>
</dbReference>
<dbReference type="InterPro" id="IPR008969">
    <property type="entry name" value="CarboxyPept-like_regulatory"/>
</dbReference>
<dbReference type="NCBIfam" id="TIGR04057">
    <property type="entry name" value="SusC_RagA_signa"/>
    <property type="match status" value="1"/>
</dbReference>
<evidence type="ECO:0000256" key="3">
    <source>
        <dbReference type="ARBA" id="ARBA00022452"/>
    </source>
</evidence>
<dbReference type="Gene3D" id="2.40.170.20">
    <property type="entry name" value="TonB-dependent receptor, beta-barrel domain"/>
    <property type="match status" value="1"/>
</dbReference>